<evidence type="ECO:0000313" key="1">
    <source>
        <dbReference type="EMBL" id="GFN99998.1"/>
    </source>
</evidence>
<name>A0AAV4A1B5_9GAST</name>
<sequence length="115" mass="12455">MRPLIQQTLHSNGCSATVGKFLGGMAFETEDDLISELRNCALGTDNKRDEFIGLTEIRSIICLRLRVARNPSFPAVATVDTESTLRSAVTLLSRVRASPPVTWPDGGPGSQIPPF</sequence>
<reference evidence="1 2" key="1">
    <citation type="journal article" date="2021" name="Elife">
        <title>Chloroplast acquisition without the gene transfer in kleptoplastic sea slugs, Plakobranchus ocellatus.</title>
        <authorList>
            <person name="Maeda T."/>
            <person name="Takahashi S."/>
            <person name="Yoshida T."/>
            <person name="Shimamura S."/>
            <person name="Takaki Y."/>
            <person name="Nagai Y."/>
            <person name="Toyoda A."/>
            <person name="Suzuki Y."/>
            <person name="Arimoto A."/>
            <person name="Ishii H."/>
            <person name="Satoh N."/>
            <person name="Nishiyama T."/>
            <person name="Hasebe M."/>
            <person name="Maruyama T."/>
            <person name="Minagawa J."/>
            <person name="Obokata J."/>
            <person name="Shigenobu S."/>
        </authorList>
    </citation>
    <scope>NUCLEOTIDE SEQUENCE [LARGE SCALE GENOMIC DNA]</scope>
</reference>
<accession>A0AAV4A1B5</accession>
<proteinExistence type="predicted"/>
<keyword evidence="2" id="KW-1185">Reference proteome</keyword>
<protein>
    <submittedName>
        <fullName evidence="1">Uncharacterized protein</fullName>
    </submittedName>
</protein>
<dbReference type="AlphaFoldDB" id="A0AAV4A1B5"/>
<dbReference type="Proteomes" id="UP000735302">
    <property type="component" value="Unassembled WGS sequence"/>
</dbReference>
<gene>
    <name evidence="1" type="ORF">PoB_002650400</name>
</gene>
<organism evidence="1 2">
    <name type="scientific">Plakobranchus ocellatus</name>
    <dbReference type="NCBI Taxonomy" id="259542"/>
    <lineage>
        <taxon>Eukaryota</taxon>
        <taxon>Metazoa</taxon>
        <taxon>Spiralia</taxon>
        <taxon>Lophotrochozoa</taxon>
        <taxon>Mollusca</taxon>
        <taxon>Gastropoda</taxon>
        <taxon>Heterobranchia</taxon>
        <taxon>Euthyneura</taxon>
        <taxon>Panpulmonata</taxon>
        <taxon>Sacoglossa</taxon>
        <taxon>Placobranchoidea</taxon>
        <taxon>Plakobranchidae</taxon>
        <taxon>Plakobranchus</taxon>
    </lineage>
</organism>
<comment type="caution">
    <text evidence="1">The sequence shown here is derived from an EMBL/GenBank/DDBJ whole genome shotgun (WGS) entry which is preliminary data.</text>
</comment>
<evidence type="ECO:0000313" key="2">
    <source>
        <dbReference type="Proteomes" id="UP000735302"/>
    </source>
</evidence>
<dbReference type="EMBL" id="BLXT01003024">
    <property type="protein sequence ID" value="GFN99998.1"/>
    <property type="molecule type" value="Genomic_DNA"/>
</dbReference>